<organism evidence="6 7">
    <name type="scientific">Companilactobacillus heilongjiangensis</name>
    <dbReference type="NCBI Taxonomy" id="1074467"/>
    <lineage>
        <taxon>Bacteria</taxon>
        <taxon>Bacillati</taxon>
        <taxon>Bacillota</taxon>
        <taxon>Bacilli</taxon>
        <taxon>Lactobacillales</taxon>
        <taxon>Lactobacillaceae</taxon>
        <taxon>Companilactobacillus</taxon>
    </lineage>
</organism>
<dbReference type="KEGG" id="lhi:JP39_09025"/>
<dbReference type="Gene3D" id="3.10.20.320">
    <property type="entry name" value="Putative peptidoglycan bound protein (lpxtg motif)"/>
    <property type="match status" value="1"/>
</dbReference>
<evidence type="ECO:0000259" key="4">
    <source>
        <dbReference type="Pfam" id="PF03217"/>
    </source>
</evidence>
<feature type="region of interest" description="Disordered" evidence="2">
    <location>
        <begin position="48"/>
        <end position="180"/>
    </location>
</feature>
<evidence type="ECO:0008006" key="8">
    <source>
        <dbReference type="Google" id="ProtNLM"/>
    </source>
</evidence>
<evidence type="ECO:0000256" key="2">
    <source>
        <dbReference type="SAM" id="MobiDB-lite"/>
    </source>
</evidence>
<feature type="compositionally biased region" description="Low complexity" evidence="2">
    <location>
        <begin position="579"/>
        <end position="599"/>
    </location>
</feature>
<evidence type="ECO:0000313" key="7">
    <source>
        <dbReference type="Proteomes" id="UP000061546"/>
    </source>
</evidence>
<reference evidence="6 7" key="1">
    <citation type="submission" date="2015-08" db="EMBL/GenBank/DDBJ databases">
        <title>Genomic sequence of Lactobacillus heilongjiangensis DSM 28069, isolated from Chinese traditional pickle.</title>
        <authorList>
            <person name="Jiang X."/>
            <person name="Zheng B."/>
            <person name="Cheng H."/>
        </authorList>
    </citation>
    <scope>NUCLEOTIDE SEQUENCE [LARGE SCALE GENOMIC DNA]</scope>
    <source>
        <strain evidence="6 7">DSM 28069</strain>
    </source>
</reference>
<evidence type="ECO:0000313" key="6">
    <source>
        <dbReference type="EMBL" id="ALB29485.1"/>
    </source>
</evidence>
<feature type="domain" description="S-layer protein C-terminal" evidence="4">
    <location>
        <begin position="729"/>
        <end position="781"/>
    </location>
</feature>
<dbReference type="AlphaFoldDB" id="A0A0K2LDZ2"/>
<dbReference type="EMBL" id="CP012559">
    <property type="protein sequence ID" value="ALB29485.1"/>
    <property type="molecule type" value="Genomic_DNA"/>
</dbReference>
<keyword evidence="7" id="KW-1185">Reference proteome</keyword>
<feature type="domain" description="S-layer protein C-terminal" evidence="4">
    <location>
        <begin position="687"/>
        <end position="718"/>
    </location>
</feature>
<keyword evidence="3" id="KW-0732">Signal</keyword>
<gene>
    <name evidence="6" type="ORF">JP39_09025</name>
</gene>
<feature type="signal peptide" evidence="3">
    <location>
        <begin position="1"/>
        <end position="30"/>
    </location>
</feature>
<feature type="domain" description="S-layer protein C-terminal" evidence="4">
    <location>
        <begin position="800"/>
        <end position="845"/>
    </location>
</feature>
<accession>A0A0K2LDZ2</accession>
<sequence length="848" mass="88872">MSSNKKYVYLGATLFSAILLAPLSNQTVKAATTASTTTSTDTATTALNSVTTATPTTSTTAVEPTSTVTTTTVPTTTTAPATATSTSTTTTTATISTSSTAAPAPTTSPTTTTATGTTTAPVSTTSTTTSTSTATAPTTTTSSTGSSTAGITLPGSTIPTTTPTAPGTTTGTTTTPTTSTIDYSIPANVTNDTVVNFADSTLAALVKAGLGLKSTDNITVGDIKSYTKAVTLEVNEQTYMASNPATSQLTPSQYTPVESLNGIQYLKLLPSDMIDLRVRLGSDANANTDLTPLYGIKFNNLSLVGNFSNPNAKEIDVNQITKLEVPSYGGVGLDGDQDYNGINNAELKTLAPWVIAYSNNGQQYDYFGLDSTSVTDYSPLKGVNRTANLNISVTGGSYNPTPIYAVKGQPIKFTAQPFTGLDGEDLASSYYFSTSVPAGTAKIYNLKNLGNDKYELDGADTSATTLTYGNAGLNANYNPTTSLDGITLKYYGKSVFISNFMNGQPIIWQDHPNVTINYVDSTGKSIMTKTVNGTNIGDAFDLTGDTAVAGYKLTSPTTDLKGAYTQDPQVITLTYAKIPKPHSSSSSSSTPAKKPTPIKVPSETANGEKVDFQYIPDDSVGVEAALAHIGVKATATIHGKLFYLLSSGEVVEASSYNFVKEATSGIVRTFGTAVTPVNAYGEPLTRSLLANTEWKYSNIVTIKGASYYQVATNEFIPVAKSLAFTPATKSTVVNVAQKAMIYDSQGKSTGKTLPSGSVWKTDGCAVIDGVTMYRVSTDGWISEKVSTTYQPVKTVYKAESETTVYSSTGEATAKKLPIGSSWKADRIVTIGGQEYLRIATNEFVKYLA</sequence>
<evidence type="ECO:0000256" key="1">
    <source>
        <dbReference type="ARBA" id="ARBA00022737"/>
    </source>
</evidence>
<dbReference type="Pfam" id="PF03217">
    <property type="entry name" value="SlpA"/>
    <property type="match status" value="3"/>
</dbReference>
<keyword evidence="1" id="KW-0677">Repeat</keyword>
<dbReference type="Proteomes" id="UP000061546">
    <property type="component" value="Chromosome"/>
</dbReference>
<feature type="domain" description="MucBP" evidence="5">
    <location>
        <begin position="513"/>
        <end position="575"/>
    </location>
</feature>
<evidence type="ECO:0000259" key="5">
    <source>
        <dbReference type="Pfam" id="PF06458"/>
    </source>
</evidence>
<dbReference type="RefSeq" id="WP_041500651.1">
    <property type="nucleotide sequence ID" value="NZ_BJDV01000010.1"/>
</dbReference>
<feature type="region of interest" description="Disordered" evidence="2">
    <location>
        <begin position="579"/>
        <end position="603"/>
    </location>
</feature>
<evidence type="ECO:0000256" key="3">
    <source>
        <dbReference type="SAM" id="SignalP"/>
    </source>
</evidence>
<dbReference type="Pfam" id="PF06458">
    <property type="entry name" value="MucBP"/>
    <property type="match status" value="1"/>
</dbReference>
<dbReference type="STRING" id="1074467.JP39_09025"/>
<name>A0A0K2LDZ2_9LACO</name>
<protein>
    <recommendedName>
        <fullName evidence="8">MucBP domain-containing protein</fullName>
    </recommendedName>
</protein>
<dbReference type="InterPro" id="IPR009459">
    <property type="entry name" value="MucBP_dom"/>
</dbReference>
<proteinExistence type="predicted"/>
<dbReference type="InterPro" id="IPR024968">
    <property type="entry name" value="SlpA_C_lactobacillus"/>
</dbReference>
<feature type="chain" id="PRO_5005480220" description="MucBP domain-containing protein" evidence="3">
    <location>
        <begin position="31"/>
        <end position="848"/>
    </location>
</feature>